<proteinExistence type="predicted"/>
<dbReference type="AlphaFoldDB" id="A0AAV7WUG2"/>
<reference evidence="2" key="1">
    <citation type="journal article" date="2022" name="bioRxiv">
        <title>Sequencing and chromosome-scale assembly of the giantPleurodeles waltlgenome.</title>
        <authorList>
            <person name="Brown T."/>
            <person name="Elewa A."/>
            <person name="Iarovenko S."/>
            <person name="Subramanian E."/>
            <person name="Araus A.J."/>
            <person name="Petzold A."/>
            <person name="Susuki M."/>
            <person name="Suzuki K.-i.T."/>
            <person name="Hayashi T."/>
            <person name="Toyoda A."/>
            <person name="Oliveira C."/>
            <person name="Osipova E."/>
            <person name="Leigh N.D."/>
            <person name="Simon A."/>
            <person name="Yun M.H."/>
        </authorList>
    </citation>
    <scope>NUCLEOTIDE SEQUENCE</scope>
    <source>
        <strain evidence="2">20211129_DDA</strain>
        <tissue evidence="2">Liver</tissue>
    </source>
</reference>
<comment type="caution">
    <text evidence="2">The sequence shown here is derived from an EMBL/GenBank/DDBJ whole genome shotgun (WGS) entry which is preliminary data.</text>
</comment>
<feature type="compositionally biased region" description="Low complexity" evidence="1">
    <location>
        <begin position="118"/>
        <end position="132"/>
    </location>
</feature>
<evidence type="ECO:0000256" key="1">
    <source>
        <dbReference type="SAM" id="MobiDB-lite"/>
    </source>
</evidence>
<feature type="compositionally biased region" description="Basic and acidic residues" evidence="1">
    <location>
        <begin position="79"/>
        <end position="89"/>
    </location>
</feature>
<protein>
    <submittedName>
        <fullName evidence="2">Uncharacterized protein</fullName>
    </submittedName>
</protein>
<gene>
    <name evidence="2" type="ORF">NDU88_004497</name>
</gene>
<accession>A0AAV7WUG2</accession>
<sequence length="145" mass="15553">MERRQWRWRSIQGALSFSKQRDGRGVGKEAVPKTGPRLRGEPPVAPSQGVGSRADAVRQGLQKPLRLRRGVPPSSGTSERGRGRSRPSEKQVGPGPWGSPPDPCWGWLRPRSLEDRAPPAGSNRASPAAAPSRGKETEGATPLGP</sequence>
<keyword evidence="3" id="KW-1185">Reference proteome</keyword>
<evidence type="ECO:0000313" key="2">
    <source>
        <dbReference type="EMBL" id="KAJ1216899.1"/>
    </source>
</evidence>
<name>A0AAV7WUG2_PLEWA</name>
<feature type="compositionally biased region" description="Basic and acidic residues" evidence="1">
    <location>
        <begin position="19"/>
        <end position="31"/>
    </location>
</feature>
<feature type="region of interest" description="Disordered" evidence="1">
    <location>
        <begin position="15"/>
        <end position="145"/>
    </location>
</feature>
<dbReference type="Proteomes" id="UP001066276">
    <property type="component" value="Chromosome 1_1"/>
</dbReference>
<dbReference type="EMBL" id="JANPWB010000001">
    <property type="protein sequence ID" value="KAJ1216899.1"/>
    <property type="molecule type" value="Genomic_DNA"/>
</dbReference>
<evidence type="ECO:0000313" key="3">
    <source>
        <dbReference type="Proteomes" id="UP001066276"/>
    </source>
</evidence>
<organism evidence="2 3">
    <name type="scientific">Pleurodeles waltl</name>
    <name type="common">Iberian ribbed newt</name>
    <dbReference type="NCBI Taxonomy" id="8319"/>
    <lineage>
        <taxon>Eukaryota</taxon>
        <taxon>Metazoa</taxon>
        <taxon>Chordata</taxon>
        <taxon>Craniata</taxon>
        <taxon>Vertebrata</taxon>
        <taxon>Euteleostomi</taxon>
        <taxon>Amphibia</taxon>
        <taxon>Batrachia</taxon>
        <taxon>Caudata</taxon>
        <taxon>Salamandroidea</taxon>
        <taxon>Salamandridae</taxon>
        <taxon>Pleurodelinae</taxon>
        <taxon>Pleurodeles</taxon>
    </lineage>
</organism>